<dbReference type="EMBL" id="NBYY01000003">
    <property type="protein sequence ID" value="PCS24158.1"/>
    <property type="molecule type" value="Genomic_DNA"/>
</dbReference>
<name>A0A2A5T7P9_9GAMM</name>
<dbReference type="GeneID" id="66952957"/>
<keyword evidence="3" id="KW-1185">Reference proteome</keyword>
<dbReference type="RefSeq" id="WP_158523554.1">
    <property type="nucleotide sequence ID" value="NZ_CAWOZE010000010.1"/>
</dbReference>
<proteinExistence type="predicted"/>
<keyword evidence="1" id="KW-1133">Transmembrane helix</keyword>
<keyword evidence="1" id="KW-0812">Transmembrane</keyword>
<feature type="transmembrane region" description="Helical" evidence="1">
    <location>
        <begin position="15"/>
        <end position="34"/>
    </location>
</feature>
<evidence type="ECO:0000256" key="1">
    <source>
        <dbReference type="SAM" id="Phobius"/>
    </source>
</evidence>
<evidence type="ECO:0000313" key="2">
    <source>
        <dbReference type="EMBL" id="PCS24158.1"/>
    </source>
</evidence>
<sequence>MLNVVFASKQEQLKSMIALLSLLGMLPSLPAWIFKHGLSGGDKIVNY</sequence>
<dbReference type="Proteomes" id="UP000219020">
    <property type="component" value="Unassembled WGS sequence"/>
</dbReference>
<dbReference type="AlphaFoldDB" id="A0A2A5T7P9"/>
<accession>A0A2A5T7P9</accession>
<protein>
    <submittedName>
        <fullName evidence="2">Uncharacterized protein</fullName>
    </submittedName>
</protein>
<keyword evidence="1" id="KW-0472">Membrane</keyword>
<organism evidence="2 3">
    <name type="scientific">Candidatus Enterovibrio escicola</name>
    <dbReference type="NCBI Taxonomy" id="1927127"/>
    <lineage>
        <taxon>Bacteria</taxon>
        <taxon>Pseudomonadati</taxon>
        <taxon>Pseudomonadota</taxon>
        <taxon>Gammaproteobacteria</taxon>
        <taxon>Vibrionales</taxon>
        <taxon>Vibrionaceae</taxon>
        <taxon>Enterovibrio</taxon>
    </lineage>
</organism>
<evidence type="ECO:0000313" key="3">
    <source>
        <dbReference type="Proteomes" id="UP000219020"/>
    </source>
</evidence>
<gene>
    <name evidence="2" type="ORF">BTN49_0152</name>
</gene>
<reference evidence="3" key="1">
    <citation type="submission" date="2017-04" db="EMBL/GenBank/DDBJ databases">
        <title>Genome evolution of the luminous symbionts of deep sea anglerfish.</title>
        <authorList>
            <person name="Hendry T.A."/>
        </authorList>
    </citation>
    <scope>NUCLEOTIDE SEQUENCE [LARGE SCALE GENOMIC DNA]</scope>
</reference>
<comment type="caution">
    <text evidence="2">The sequence shown here is derived from an EMBL/GenBank/DDBJ whole genome shotgun (WGS) entry which is preliminary data.</text>
</comment>